<gene>
    <name evidence="1" type="ORF">MLD38_027974</name>
</gene>
<sequence>MAVAPQFICPQLLLPARSNPSFRSVTNFPQPSPSAYFLFRTWDSSSAWREGLRRNLRPPVPAAVMFHDNPVVSDVIASGLSGAIALSLLRLFEETAKRGVFDQKLNRKLVHISVGSVFMLCWPMFSSGHRGAILAALVPGINIIRVLLVGSGIWKDEAIIKSMSRFGDRRELLKGPLYYATTITLASAYYWRTSPIAIAAVCNLCAGDGLADIIGRRFGRHKIPYNSNKSWAGSIAMALAGFLASLGYMFYFSSFGYVQESWEMALGFLVTSLVSTLVESLPISSELDDNLTVPLTSMVVGSLLF</sequence>
<reference evidence="2" key="1">
    <citation type="journal article" date="2023" name="Front. Plant Sci.">
        <title>Chromosomal-level genome assembly of Melastoma candidum provides insights into trichome evolution.</title>
        <authorList>
            <person name="Zhong Y."/>
            <person name="Wu W."/>
            <person name="Sun C."/>
            <person name="Zou P."/>
            <person name="Liu Y."/>
            <person name="Dai S."/>
            <person name="Zhou R."/>
        </authorList>
    </citation>
    <scope>NUCLEOTIDE SEQUENCE [LARGE SCALE GENOMIC DNA]</scope>
</reference>
<organism evidence="1 2">
    <name type="scientific">Melastoma candidum</name>
    <dbReference type="NCBI Taxonomy" id="119954"/>
    <lineage>
        <taxon>Eukaryota</taxon>
        <taxon>Viridiplantae</taxon>
        <taxon>Streptophyta</taxon>
        <taxon>Embryophyta</taxon>
        <taxon>Tracheophyta</taxon>
        <taxon>Spermatophyta</taxon>
        <taxon>Magnoliopsida</taxon>
        <taxon>eudicotyledons</taxon>
        <taxon>Gunneridae</taxon>
        <taxon>Pentapetalae</taxon>
        <taxon>rosids</taxon>
        <taxon>malvids</taxon>
        <taxon>Myrtales</taxon>
        <taxon>Melastomataceae</taxon>
        <taxon>Melastomatoideae</taxon>
        <taxon>Melastomateae</taxon>
        <taxon>Melastoma</taxon>
    </lineage>
</organism>
<accession>A0ACB9MZI6</accession>
<evidence type="ECO:0000313" key="1">
    <source>
        <dbReference type="EMBL" id="KAI4329605.1"/>
    </source>
</evidence>
<dbReference type="Proteomes" id="UP001057402">
    <property type="component" value="Chromosome 8"/>
</dbReference>
<protein>
    <submittedName>
        <fullName evidence="1">Uncharacterized protein</fullName>
    </submittedName>
</protein>
<proteinExistence type="predicted"/>
<dbReference type="EMBL" id="CM042887">
    <property type="protein sequence ID" value="KAI4329605.1"/>
    <property type="molecule type" value="Genomic_DNA"/>
</dbReference>
<keyword evidence="2" id="KW-1185">Reference proteome</keyword>
<evidence type="ECO:0000313" key="2">
    <source>
        <dbReference type="Proteomes" id="UP001057402"/>
    </source>
</evidence>
<name>A0ACB9MZI6_9MYRT</name>
<comment type="caution">
    <text evidence="1">The sequence shown here is derived from an EMBL/GenBank/DDBJ whole genome shotgun (WGS) entry which is preliminary data.</text>
</comment>